<dbReference type="AlphaFoldDB" id="B2VKD1"/>
<evidence type="ECO:0000256" key="3">
    <source>
        <dbReference type="ARBA" id="ARBA00022692"/>
    </source>
</evidence>
<evidence type="ECO:0000256" key="4">
    <source>
        <dbReference type="ARBA" id="ARBA00022989"/>
    </source>
</evidence>
<evidence type="ECO:0000313" key="7">
    <source>
        <dbReference type="EMBL" id="CAO98138.1"/>
    </source>
</evidence>
<feature type="transmembrane region" description="Helical" evidence="6">
    <location>
        <begin position="191"/>
        <end position="208"/>
    </location>
</feature>
<evidence type="ECO:0000313" key="8">
    <source>
        <dbReference type="Proteomes" id="UP000001726"/>
    </source>
</evidence>
<keyword evidence="2" id="KW-1003">Cell membrane</keyword>
<evidence type="ECO:0000256" key="6">
    <source>
        <dbReference type="SAM" id="Phobius"/>
    </source>
</evidence>
<feature type="transmembrane region" description="Helical" evidence="6">
    <location>
        <begin position="126"/>
        <end position="144"/>
    </location>
</feature>
<keyword evidence="3 6" id="KW-0812">Transmembrane</keyword>
<keyword evidence="8" id="KW-1185">Reference proteome</keyword>
<dbReference type="GO" id="GO:0005886">
    <property type="term" value="C:plasma membrane"/>
    <property type="evidence" value="ECO:0007669"/>
    <property type="project" value="UniProtKB-SubCell"/>
</dbReference>
<name>B2VKD1_ERWT9</name>
<dbReference type="EMBL" id="CU468135">
    <property type="protein sequence ID" value="CAO98138.1"/>
    <property type="molecule type" value="Genomic_DNA"/>
</dbReference>
<dbReference type="PANTHER" id="PTHR33545">
    <property type="entry name" value="UPF0750 MEMBRANE PROTEIN YITT-RELATED"/>
    <property type="match status" value="1"/>
</dbReference>
<organism evidence="7 8">
    <name type="scientific">Erwinia tasmaniensis (strain DSM 17950 / CFBP 7177 / CIP 109463 / NCPPB 4357 / Et1/99)</name>
    <dbReference type="NCBI Taxonomy" id="465817"/>
    <lineage>
        <taxon>Bacteria</taxon>
        <taxon>Pseudomonadati</taxon>
        <taxon>Pseudomonadota</taxon>
        <taxon>Gammaproteobacteria</taxon>
        <taxon>Enterobacterales</taxon>
        <taxon>Erwiniaceae</taxon>
        <taxon>Erwinia</taxon>
    </lineage>
</organism>
<dbReference type="Pfam" id="PF02588">
    <property type="entry name" value="YitT_membrane"/>
    <property type="match status" value="1"/>
</dbReference>
<feature type="transmembrane region" description="Helical" evidence="6">
    <location>
        <begin position="31"/>
        <end position="51"/>
    </location>
</feature>
<accession>B2VKD1</accession>
<keyword evidence="4 6" id="KW-1133">Transmembrane helix</keyword>
<dbReference type="STRING" id="465817.ETA_30920"/>
<evidence type="ECO:0000256" key="1">
    <source>
        <dbReference type="ARBA" id="ARBA00004651"/>
    </source>
</evidence>
<dbReference type="HOGENOM" id="CLU_063199_3_0_6"/>
<dbReference type="PANTHER" id="PTHR33545:SF5">
    <property type="entry name" value="UPF0750 MEMBRANE PROTEIN YITT"/>
    <property type="match status" value="1"/>
</dbReference>
<evidence type="ECO:0000256" key="2">
    <source>
        <dbReference type="ARBA" id="ARBA00022475"/>
    </source>
</evidence>
<dbReference type="Proteomes" id="UP000001726">
    <property type="component" value="Chromosome"/>
</dbReference>
<gene>
    <name evidence="7" type="ordered locus">ETA_30920</name>
</gene>
<sequence length="217" mass="23662">MEGNDINQPGINIMDNTLQPLKIPHTHLEDVLAIFFGTLLVSFGITLLKQAGALTGGTAGIAFLMGYLGKIPFGLAFFLINLPFYWLAIGRMGMAFTLKTFSAVALVSLFTQLHPLFIHFSDLDPFYATLFGNVMMGIGFIVLFRHQASLGGINILALWLQDRYGIRAGQLQMAVDICVVLASLFAVSHEMLAASIAGAVVLNLIIAMNHRPGRYFV</sequence>
<comment type="subcellular location">
    <subcellularLocation>
        <location evidence="1">Cell membrane</location>
        <topology evidence="1">Multi-pass membrane protein</topology>
    </subcellularLocation>
</comment>
<dbReference type="KEGG" id="eta:ETA_30920"/>
<feature type="transmembrane region" description="Helical" evidence="6">
    <location>
        <begin position="164"/>
        <end position="185"/>
    </location>
</feature>
<reference evidence="7 8" key="1">
    <citation type="journal article" date="2008" name="Environ. Microbiol.">
        <title>The genome of Erwinia tasmaniensis strain Et1/99, a non-pathogenic bacterium in the genus Erwinia.</title>
        <authorList>
            <person name="Kube M."/>
            <person name="Migdoll A.M."/>
            <person name="Mueller I."/>
            <person name="Kuhl H."/>
            <person name="Beck A."/>
            <person name="Reinhardt R."/>
            <person name="Geider K."/>
        </authorList>
    </citation>
    <scope>NUCLEOTIDE SEQUENCE [LARGE SCALE GENOMIC DNA]</scope>
    <source>
        <strain evidence="8">DSM 17950 / CFBP 7177 / CIP 109463 / NCPPB 4357 / Et1/99</strain>
    </source>
</reference>
<protein>
    <submittedName>
        <fullName evidence="7">Membrane protein</fullName>
    </submittedName>
</protein>
<evidence type="ECO:0000256" key="5">
    <source>
        <dbReference type="ARBA" id="ARBA00023136"/>
    </source>
</evidence>
<dbReference type="InterPro" id="IPR003740">
    <property type="entry name" value="YitT"/>
</dbReference>
<keyword evidence="5 6" id="KW-0472">Membrane</keyword>
<proteinExistence type="predicted"/>
<dbReference type="InterPro" id="IPR051461">
    <property type="entry name" value="UPF0750_membrane"/>
</dbReference>
<dbReference type="eggNOG" id="COG1284">
    <property type="taxonomic scope" value="Bacteria"/>
</dbReference>